<proteinExistence type="predicted"/>
<reference evidence="1" key="2">
    <citation type="submission" date="2025-08" db="UniProtKB">
        <authorList>
            <consortium name="Ensembl"/>
        </authorList>
    </citation>
    <scope>IDENTIFICATION</scope>
</reference>
<dbReference type="GO" id="GO:0071040">
    <property type="term" value="P:nuclear polyadenylation-dependent antisense transcript catabolic process"/>
    <property type="evidence" value="ECO:0007669"/>
    <property type="project" value="TreeGrafter"/>
</dbReference>
<dbReference type="HOGENOM" id="CLU_019718_1_0_1"/>
<accession>H2YDP5</accession>
<dbReference type="GO" id="GO:0003727">
    <property type="term" value="F:single-stranded RNA binding"/>
    <property type="evidence" value="ECO:0007669"/>
    <property type="project" value="TreeGrafter"/>
</dbReference>
<reference evidence="2" key="1">
    <citation type="submission" date="2003-08" db="EMBL/GenBank/DDBJ databases">
        <authorList>
            <person name="Birren B."/>
            <person name="Nusbaum C."/>
            <person name="Abebe A."/>
            <person name="Abouelleil A."/>
            <person name="Adekoya E."/>
            <person name="Ait-zahra M."/>
            <person name="Allen N."/>
            <person name="Allen T."/>
            <person name="An P."/>
            <person name="Anderson M."/>
            <person name="Anderson S."/>
            <person name="Arachchi H."/>
            <person name="Armbruster J."/>
            <person name="Bachantsang P."/>
            <person name="Baldwin J."/>
            <person name="Barry A."/>
            <person name="Bayul T."/>
            <person name="Blitshsteyn B."/>
            <person name="Bloom T."/>
            <person name="Blye J."/>
            <person name="Boguslavskiy L."/>
            <person name="Borowsky M."/>
            <person name="Boukhgalter B."/>
            <person name="Brunache A."/>
            <person name="Butler J."/>
            <person name="Calixte N."/>
            <person name="Calvo S."/>
            <person name="Camarata J."/>
            <person name="Campo K."/>
            <person name="Chang J."/>
            <person name="Cheshatsang Y."/>
            <person name="Citroen M."/>
            <person name="Collymore A."/>
            <person name="Considine T."/>
            <person name="Cook A."/>
            <person name="Cooke P."/>
            <person name="Corum B."/>
            <person name="Cuomo C."/>
            <person name="David R."/>
            <person name="Dawoe T."/>
            <person name="Degray S."/>
            <person name="Dodge S."/>
            <person name="Dooley K."/>
            <person name="Dorje P."/>
            <person name="Dorjee K."/>
            <person name="Dorris L."/>
            <person name="Duffey N."/>
            <person name="Dupes A."/>
            <person name="Elkins T."/>
            <person name="Engels R."/>
            <person name="Erickson J."/>
            <person name="Farina A."/>
            <person name="Faro S."/>
            <person name="Ferreira P."/>
            <person name="Fischer H."/>
            <person name="Fitzgerald M."/>
            <person name="Foley K."/>
            <person name="Gage D."/>
            <person name="Galagan J."/>
            <person name="Gearin G."/>
            <person name="Gnerre S."/>
            <person name="Gnirke A."/>
            <person name="Goyette A."/>
            <person name="Graham J."/>
            <person name="Grandbois E."/>
            <person name="Gyaltsen K."/>
            <person name="Hafez N."/>
            <person name="Hagopian D."/>
            <person name="Hagos B."/>
            <person name="Hall J."/>
            <person name="Hatcher B."/>
            <person name="Heller A."/>
            <person name="Higgins H."/>
            <person name="Honan T."/>
            <person name="Horn A."/>
            <person name="Houde N."/>
            <person name="Hughes L."/>
            <person name="Hulme W."/>
            <person name="Husby E."/>
            <person name="Iliev I."/>
            <person name="Jaffe D."/>
            <person name="Jones C."/>
            <person name="Kamal M."/>
            <person name="Kamat A."/>
            <person name="Kamvysselis M."/>
            <person name="Karlsson E."/>
            <person name="Kells C."/>
            <person name="Kieu A."/>
            <person name="Kisner P."/>
            <person name="Kodira C."/>
            <person name="Kulbokas E."/>
            <person name="Labutti K."/>
            <person name="Lama D."/>
            <person name="Landers T."/>
            <person name="Leger J."/>
            <person name="Levine S."/>
            <person name="Lewis D."/>
            <person name="Lewis T."/>
            <person name="Lindblad-toh K."/>
            <person name="Liu X."/>
            <person name="Lokyitsang T."/>
            <person name="Lokyitsang Y."/>
            <person name="Lucien O."/>
            <person name="Lui A."/>
            <person name="Ma L.J."/>
            <person name="Mabbitt R."/>
            <person name="Macdonald J."/>
            <person name="Maclean C."/>
            <person name="Major J."/>
            <person name="Manning J."/>
            <person name="Marabella R."/>
            <person name="Maru K."/>
            <person name="Matthews C."/>
            <person name="Mauceli E."/>
            <person name="Mccarthy M."/>
            <person name="Mcdonough S."/>
            <person name="Mcghee T."/>
            <person name="Meldrim J."/>
            <person name="Meneus L."/>
            <person name="Mesirov J."/>
            <person name="Mihalev A."/>
            <person name="Mihova T."/>
            <person name="Mikkelsen T."/>
            <person name="Mlenga V."/>
            <person name="Moru K."/>
            <person name="Mozes J."/>
            <person name="Mulrain L."/>
            <person name="Munson G."/>
            <person name="Naylor J."/>
            <person name="Newes C."/>
            <person name="Nguyen C."/>
            <person name="Nguyen N."/>
            <person name="Nguyen T."/>
            <person name="Nicol R."/>
            <person name="Nielsen C."/>
            <person name="Nizzari M."/>
            <person name="Norbu C."/>
            <person name="Norbu N."/>
            <person name="O'donnell P."/>
            <person name="Okoawo O."/>
            <person name="O'leary S."/>
            <person name="Omotosho B."/>
            <person name="O'neill K."/>
            <person name="Osman S."/>
            <person name="Parker S."/>
            <person name="Perrin D."/>
            <person name="Phunkhang P."/>
            <person name="Piqani B."/>
            <person name="Purcell S."/>
            <person name="Rachupka T."/>
            <person name="Ramasamy U."/>
            <person name="Rameau R."/>
            <person name="Ray V."/>
            <person name="Raymond C."/>
            <person name="Retta R."/>
            <person name="Richardson S."/>
            <person name="Rise C."/>
            <person name="Rodriguez J."/>
            <person name="Rogers J."/>
            <person name="Rogov P."/>
            <person name="Rutman M."/>
            <person name="Schupbach R."/>
            <person name="Seaman C."/>
            <person name="Settipalli S."/>
            <person name="Sharpe T."/>
            <person name="Sheridan J."/>
            <person name="Sherpa N."/>
            <person name="Shi J."/>
            <person name="Smirnov S."/>
            <person name="Smith C."/>
            <person name="Sougnez C."/>
            <person name="Spencer B."/>
            <person name="Stalker J."/>
            <person name="Stange-thomann N."/>
            <person name="Stavropoulos S."/>
            <person name="Stetson K."/>
            <person name="Stone C."/>
            <person name="Stone S."/>
            <person name="Stubbs M."/>
            <person name="Talamas J."/>
            <person name="Tchuinga P."/>
            <person name="Tenzing P."/>
            <person name="Tesfaye S."/>
            <person name="Theodore J."/>
            <person name="Thoulutsang Y."/>
            <person name="Topham K."/>
            <person name="Towey S."/>
            <person name="Tsamla T."/>
            <person name="Tsomo N."/>
            <person name="Vallee D."/>
            <person name="Vassiliev H."/>
            <person name="Venkataraman V."/>
            <person name="Vinson J."/>
            <person name="Vo A."/>
            <person name="Wade C."/>
            <person name="Wang S."/>
            <person name="Wangchuk T."/>
            <person name="Wangdi T."/>
            <person name="Whittaker C."/>
            <person name="Wilkinson J."/>
            <person name="Wu Y."/>
            <person name="Wyman D."/>
            <person name="Yadav S."/>
            <person name="Yang S."/>
            <person name="Yang X."/>
            <person name="Yeager S."/>
            <person name="Yee E."/>
            <person name="Young G."/>
            <person name="Zainoun J."/>
            <person name="Zembeck L."/>
            <person name="Zimmer A."/>
            <person name="Zody M."/>
            <person name="Lander E."/>
        </authorList>
    </citation>
    <scope>NUCLEOTIDE SEQUENCE [LARGE SCALE GENOMIC DNA]</scope>
</reference>
<dbReference type="GO" id="GO:0071038">
    <property type="term" value="P:TRAMP-dependent tRNA surveillance pathway"/>
    <property type="evidence" value="ECO:0007669"/>
    <property type="project" value="TreeGrafter"/>
</dbReference>
<dbReference type="GO" id="GO:0071039">
    <property type="term" value="P:nuclear polyadenylation-dependent CUT catabolic process"/>
    <property type="evidence" value="ECO:0007669"/>
    <property type="project" value="TreeGrafter"/>
</dbReference>
<dbReference type="GO" id="GO:0071037">
    <property type="term" value="P:nuclear polyadenylation-dependent snRNA catabolic process"/>
    <property type="evidence" value="ECO:0007669"/>
    <property type="project" value="TreeGrafter"/>
</dbReference>
<dbReference type="GO" id="GO:0000175">
    <property type="term" value="F:3'-5'-RNA exonuclease activity"/>
    <property type="evidence" value="ECO:0007669"/>
    <property type="project" value="InterPro"/>
</dbReference>
<dbReference type="Proteomes" id="UP000007875">
    <property type="component" value="Unassembled WGS sequence"/>
</dbReference>
<dbReference type="PANTHER" id="PTHR12124">
    <property type="entry name" value="POLYMYOSITIS/SCLERODERMA AUTOANTIGEN-RELATED"/>
    <property type="match status" value="1"/>
</dbReference>
<dbReference type="AlphaFoldDB" id="H2YDP5"/>
<evidence type="ECO:0000313" key="2">
    <source>
        <dbReference type="Proteomes" id="UP000007875"/>
    </source>
</evidence>
<dbReference type="GO" id="GO:0005730">
    <property type="term" value="C:nucleolus"/>
    <property type="evidence" value="ECO:0007669"/>
    <property type="project" value="TreeGrafter"/>
</dbReference>
<keyword evidence="2" id="KW-1185">Reference proteome</keyword>
<dbReference type="InterPro" id="IPR045092">
    <property type="entry name" value="Rrp6-like"/>
</dbReference>
<dbReference type="GO" id="GO:0071051">
    <property type="term" value="P:poly(A)-dependent snoRNA 3'-end processing"/>
    <property type="evidence" value="ECO:0007669"/>
    <property type="project" value="TreeGrafter"/>
</dbReference>
<sequence>MSHCKLEDDLQLQAVLKDAVTDTVWSIVTSYCQGLVDCKFKQKNKNQKKNTAHTKPNNFKPFKLYSTRKHPLYDNCKLQAPDGQLLSTCDRKKADWYIEKELADIVTETPFTIRLRFEPAGRPASNRDYYLYDKKNACVVCGSDGSIVRKNVVPHEYRRHFPLLLKDHVSHDIVPLCVTCHQRAGYYDSILRSKIAEEYEAPLGSSQAVQLLEDGERRTVRSAGRALENARNKIPEPRRQELEKVVLDFFNEEVITEELIKEASALETRYRNEAYVAHGLKVVNSIQKEKQLKGLFEFERRWREHFLDLMKPQYLPHLWSVEHNHERVGGLVGRDSQNKA</sequence>
<reference evidence="1" key="3">
    <citation type="submission" date="2025-09" db="UniProtKB">
        <authorList>
            <consortium name="Ensembl"/>
        </authorList>
    </citation>
    <scope>IDENTIFICATION</scope>
</reference>
<evidence type="ECO:0008006" key="3">
    <source>
        <dbReference type="Google" id="ProtNLM"/>
    </source>
</evidence>
<evidence type="ECO:0000313" key="1">
    <source>
        <dbReference type="Ensembl" id="ENSCSAVP00000003443.1"/>
    </source>
</evidence>
<dbReference type="Ensembl" id="ENSCSAVT00000003496.1">
    <property type="protein sequence ID" value="ENSCSAVP00000003443.1"/>
    <property type="gene ID" value="ENSCSAVG00000002050.1"/>
</dbReference>
<protein>
    <recommendedName>
        <fullName evidence="3">Exonuclease 3'-5' domain-containing protein 2</fullName>
    </recommendedName>
</protein>
<dbReference type="PANTHER" id="PTHR12124:SF47">
    <property type="entry name" value="EXOSOME COMPONENT 10"/>
    <property type="match status" value="1"/>
</dbReference>
<dbReference type="GO" id="GO:0071044">
    <property type="term" value="P:histone mRNA catabolic process"/>
    <property type="evidence" value="ECO:0007669"/>
    <property type="project" value="TreeGrafter"/>
</dbReference>
<dbReference type="GO" id="GO:0071036">
    <property type="term" value="P:nuclear polyadenylation-dependent snoRNA catabolic process"/>
    <property type="evidence" value="ECO:0007669"/>
    <property type="project" value="TreeGrafter"/>
</dbReference>
<dbReference type="GeneTree" id="ENSGT00390000015214"/>
<dbReference type="GO" id="GO:0071035">
    <property type="term" value="P:nuclear polyadenylation-dependent rRNA catabolic process"/>
    <property type="evidence" value="ECO:0007669"/>
    <property type="project" value="TreeGrafter"/>
</dbReference>
<organism evidence="1 2">
    <name type="scientific">Ciona savignyi</name>
    <name type="common">Pacific transparent sea squirt</name>
    <dbReference type="NCBI Taxonomy" id="51511"/>
    <lineage>
        <taxon>Eukaryota</taxon>
        <taxon>Metazoa</taxon>
        <taxon>Chordata</taxon>
        <taxon>Tunicata</taxon>
        <taxon>Ascidiacea</taxon>
        <taxon>Phlebobranchia</taxon>
        <taxon>Cionidae</taxon>
        <taxon>Ciona</taxon>
    </lineage>
</organism>
<name>H2YDP5_CIOSA</name>
<dbReference type="GO" id="GO:0000176">
    <property type="term" value="C:nuclear exosome (RNase complex)"/>
    <property type="evidence" value="ECO:0007669"/>
    <property type="project" value="TreeGrafter"/>
</dbReference>
<dbReference type="GO" id="GO:0000467">
    <property type="term" value="P:exonucleolytic trimming to generate mature 3'-end of 5.8S rRNA from tricistronic rRNA transcript (SSU-rRNA, 5.8S rRNA, LSU-rRNA)"/>
    <property type="evidence" value="ECO:0007669"/>
    <property type="project" value="InterPro"/>
</dbReference>